<protein>
    <submittedName>
        <fullName evidence="3">Uncharacterized protein</fullName>
    </submittedName>
</protein>
<dbReference type="RefSeq" id="WP_012754019.1">
    <property type="nucleotide sequence ID" value="NC_012811.1"/>
</dbReference>
<keyword evidence="3" id="KW-0614">Plasmid</keyword>
<evidence type="ECO:0000256" key="1">
    <source>
        <dbReference type="SAM" id="MobiDB-lite"/>
    </source>
</evidence>
<dbReference type="KEGG" id="mea:Mex_2p0733"/>
<evidence type="ECO:0000256" key="2">
    <source>
        <dbReference type="SAM" id="Phobius"/>
    </source>
</evidence>
<keyword evidence="2" id="KW-1133">Transmembrane helix</keyword>
<dbReference type="OrthoDB" id="6367129at2"/>
<dbReference type="Pfam" id="PF11393">
    <property type="entry name" value="T4BSS_DotI_IcmL"/>
    <property type="match status" value="1"/>
</dbReference>
<dbReference type="CDD" id="cd16385">
    <property type="entry name" value="IcmL"/>
    <property type="match status" value="1"/>
</dbReference>
<name>C5B545_METEA</name>
<keyword evidence="2" id="KW-0812">Transmembrane</keyword>
<dbReference type="EMBL" id="CP001511">
    <property type="protein sequence ID" value="ACS43577.1"/>
    <property type="molecule type" value="Genomic_DNA"/>
</dbReference>
<feature type="compositionally biased region" description="Basic and acidic residues" evidence="1">
    <location>
        <begin position="22"/>
        <end position="37"/>
    </location>
</feature>
<organism evidence="3 4">
    <name type="scientific">Methylorubrum extorquens (strain ATCC 14718 / DSM 1338 / JCM 2805 / NCIMB 9133 / AM1)</name>
    <name type="common">Methylobacterium extorquens</name>
    <dbReference type="NCBI Taxonomy" id="272630"/>
    <lineage>
        <taxon>Bacteria</taxon>
        <taxon>Pseudomonadati</taxon>
        <taxon>Pseudomonadota</taxon>
        <taxon>Alphaproteobacteria</taxon>
        <taxon>Hyphomicrobiales</taxon>
        <taxon>Methylobacteriaceae</taxon>
        <taxon>Methylorubrum</taxon>
    </lineage>
</organism>
<evidence type="ECO:0000313" key="4">
    <source>
        <dbReference type="Proteomes" id="UP000009081"/>
    </source>
</evidence>
<sequence length="264" mass="28904">MADAARVKGTGGPRRATPARSPSREPDGLRSAVREADPAEVAEQMRSRGGAVLSVGVRHHQDEAVATELTRSAYSRERFIFLLRTLYCALGLIVLLVVANVYLAVRPVETKVIAKDPMGGIRELVTLEKPLNSQNEMLAWATNAVTGAFTLSFSNYQQQLQDVRFNFTEPGWRGFQEALRGRGVLDAIINSKYVSTAVPTAAPVVVQQGLIEGKYAWRIEIPLIVTYESASGRASQSFLVEATIIRRPETENPRGLGIQSIVAR</sequence>
<feature type="transmembrane region" description="Helical" evidence="2">
    <location>
        <begin position="81"/>
        <end position="105"/>
    </location>
</feature>
<gene>
    <name evidence="3" type="ordered locus">MexAM1_META2p0733</name>
</gene>
<keyword evidence="2" id="KW-0472">Membrane</keyword>
<dbReference type="Proteomes" id="UP000009081">
    <property type="component" value="Plasmid megaplasmid"/>
</dbReference>
<geneLocation type="plasmid" evidence="3 4">
    <name>megaplasmid</name>
</geneLocation>
<accession>C5B545</accession>
<dbReference type="InterPro" id="IPR021055">
    <property type="entry name" value="T4BSS_IcmL/DotI"/>
</dbReference>
<dbReference type="HOGENOM" id="CLU_087632_1_0_5"/>
<reference evidence="3 4" key="1">
    <citation type="journal article" date="2009" name="PLoS ONE">
        <title>Methylobacterium genome sequences: a reference blueprint to investigate microbial metabolism of C1 compounds from natural and industrial sources.</title>
        <authorList>
            <person name="Vuilleumier S."/>
            <person name="Chistoserdova L."/>
            <person name="Lee M.-C."/>
            <person name="Bringel F."/>
            <person name="Lajus A."/>
            <person name="Zhou Y."/>
            <person name="Gourion B."/>
            <person name="Barbe V."/>
            <person name="Chang J."/>
            <person name="Cruveiller S."/>
            <person name="Dossat C."/>
            <person name="Gillett W."/>
            <person name="Gruffaz C."/>
            <person name="Haugen E."/>
            <person name="Hourcade E."/>
            <person name="Levy R."/>
            <person name="Mangenot S."/>
            <person name="Muller E."/>
            <person name="Nadalig T."/>
            <person name="Pagni M."/>
            <person name="Penny C."/>
            <person name="Peyraud R."/>
            <person name="Robinson D.G."/>
            <person name="Roche D."/>
            <person name="Rouy Z."/>
            <person name="Saenampechek C."/>
            <person name="Salvignol G."/>
            <person name="Vallenet D."/>
            <person name="Wu Z."/>
            <person name="Marx C.J."/>
            <person name="Vorholt J.A."/>
            <person name="Olson M.V."/>
            <person name="Kaul R."/>
            <person name="Weissenbach J."/>
            <person name="Medigue C."/>
            <person name="Lidstrom M.E."/>
        </authorList>
    </citation>
    <scope>NUCLEOTIDE SEQUENCE [LARGE SCALE GENOMIC DNA]</scope>
    <source>
        <strain evidence="4">ATCC 14718 / DSM 1338 / JCM 2805 / NCIMB 9133 / AM1</strain>
    </source>
</reference>
<feature type="region of interest" description="Disordered" evidence="1">
    <location>
        <begin position="1"/>
        <end position="39"/>
    </location>
</feature>
<proteinExistence type="predicted"/>
<dbReference type="AlphaFoldDB" id="C5B545"/>
<evidence type="ECO:0000313" key="3">
    <source>
        <dbReference type="EMBL" id="ACS43577.1"/>
    </source>
</evidence>
<keyword evidence="4" id="KW-1185">Reference proteome</keyword>